<comment type="pathway">
    <text evidence="1">Bacterial outer membrane biogenesis; LPS O-antigen biosynthesis.</text>
</comment>
<dbReference type="EMBL" id="AWXZ01000023">
    <property type="protein sequence ID" value="ESR25306.1"/>
    <property type="molecule type" value="Genomic_DNA"/>
</dbReference>
<dbReference type="PATRIC" id="fig|631454.5.peg.1802"/>
<dbReference type="eggNOG" id="COG0451">
    <property type="taxonomic scope" value="Bacteria"/>
</dbReference>
<proteinExistence type="inferred from homology"/>
<sequence length="370" mass="40508">MSRRILITGGAGFIGRHVAETMLRRGHEVRILDNFHEQVHGPEPEPAPVLRECEVLDADIRDPDAVGRAIEGVDWVAHLAAEVGVGQSMYEIDRYTGVNEYGTAVLFQKLIEQPVERVVTASSMSIYGEGLYRAPDGTLVEDARRRAGDINGQWDPVDDEGRPLEPAPTPETKRPSLSSVYALNKYAQEQMTLISAPAYGMEAVCLRLFNVFGPGQALSNPYTGVLAIFASRVLNGQAPMVFEDGNQRRDFVHVTDVAEAFALAFEVGEASGETINVGSGQDISIAEVGNRLLRTMGRDDLAPEITGKFRAGDIRHCFADISKAREVLGFAPLRGFDEALSELTEWLAQQKADDRVAEARRELEARGLVS</sequence>
<gene>
    <name evidence="5" type="ORF">N177_1823</name>
</gene>
<feature type="domain" description="Ketoreductase" evidence="4">
    <location>
        <begin position="3"/>
        <end position="160"/>
    </location>
</feature>
<dbReference type="RefSeq" id="WP_023431964.1">
    <property type="nucleotide sequence ID" value="NZ_AWXZ01000023.1"/>
</dbReference>
<evidence type="ECO:0000256" key="2">
    <source>
        <dbReference type="ARBA" id="ARBA00007637"/>
    </source>
</evidence>
<evidence type="ECO:0000313" key="5">
    <source>
        <dbReference type="EMBL" id="ESR25306.1"/>
    </source>
</evidence>
<dbReference type="GO" id="GO:0003978">
    <property type="term" value="F:UDP-glucose 4-epimerase activity"/>
    <property type="evidence" value="ECO:0007669"/>
    <property type="project" value="UniProtKB-EC"/>
</dbReference>
<dbReference type="PRINTS" id="PR01713">
    <property type="entry name" value="NUCEPIMERASE"/>
</dbReference>
<accession>V4RGM3</accession>
<dbReference type="STRING" id="631454.N177_1823"/>
<dbReference type="InterPro" id="IPR001509">
    <property type="entry name" value="Epimerase_deHydtase"/>
</dbReference>
<name>V4RGM3_9HYPH</name>
<dbReference type="InterPro" id="IPR036291">
    <property type="entry name" value="NAD(P)-bd_dom_sf"/>
</dbReference>
<organism evidence="5 6">
    <name type="scientific">Lutibaculum baratangense AMV1</name>
    <dbReference type="NCBI Taxonomy" id="631454"/>
    <lineage>
        <taxon>Bacteria</taxon>
        <taxon>Pseudomonadati</taxon>
        <taxon>Pseudomonadota</taxon>
        <taxon>Alphaproteobacteria</taxon>
        <taxon>Hyphomicrobiales</taxon>
        <taxon>Tepidamorphaceae</taxon>
        <taxon>Lutibaculum</taxon>
    </lineage>
</organism>
<dbReference type="PANTHER" id="PTHR43000">
    <property type="entry name" value="DTDP-D-GLUCOSE 4,6-DEHYDRATASE-RELATED"/>
    <property type="match status" value="1"/>
</dbReference>
<dbReference type="SMART" id="SM00822">
    <property type="entry name" value="PKS_KR"/>
    <property type="match status" value="1"/>
</dbReference>
<comment type="similarity">
    <text evidence="2">Belongs to the NAD(P)-dependent epimerase/dehydratase family.</text>
</comment>
<dbReference type="InterPro" id="IPR057326">
    <property type="entry name" value="KR_dom"/>
</dbReference>
<evidence type="ECO:0000256" key="3">
    <source>
        <dbReference type="SAM" id="MobiDB-lite"/>
    </source>
</evidence>
<dbReference type="Gene3D" id="3.40.50.720">
    <property type="entry name" value="NAD(P)-binding Rossmann-like Domain"/>
    <property type="match status" value="1"/>
</dbReference>
<dbReference type="OrthoDB" id="9801785at2"/>
<evidence type="ECO:0000313" key="6">
    <source>
        <dbReference type="Proteomes" id="UP000017819"/>
    </source>
</evidence>
<protein>
    <submittedName>
        <fullName evidence="5">UDP-glucose 4-epimerase</fullName>
        <ecNumber evidence="5">5.1.3.2</ecNumber>
    </submittedName>
</protein>
<dbReference type="Pfam" id="PF01370">
    <property type="entry name" value="Epimerase"/>
    <property type="match status" value="2"/>
</dbReference>
<keyword evidence="5" id="KW-0413">Isomerase</keyword>
<evidence type="ECO:0000256" key="1">
    <source>
        <dbReference type="ARBA" id="ARBA00005125"/>
    </source>
</evidence>
<dbReference type="EC" id="5.1.3.2" evidence="5"/>
<feature type="region of interest" description="Disordered" evidence="3">
    <location>
        <begin position="149"/>
        <end position="175"/>
    </location>
</feature>
<evidence type="ECO:0000259" key="4">
    <source>
        <dbReference type="SMART" id="SM00822"/>
    </source>
</evidence>
<dbReference type="Proteomes" id="UP000017819">
    <property type="component" value="Unassembled WGS sequence"/>
</dbReference>
<reference evidence="5 6" key="1">
    <citation type="journal article" date="2014" name="Genome Announc.">
        <title>Draft Genome Sequence of Lutibaculum baratangense Strain AMV1T, Isolated from a Mud Volcano in Andamans, India.</title>
        <authorList>
            <person name="Singh A."/>
            <person name="Sreenivas A."/>
            <person name="Sathyanarayana Reddy G."/>
            <person name="Pinnaka A.K."/>
            <person name="Shivaji S."/>
        </authorList>
    </citation>
    <scope>NUCLEOTIDE SEQUENCE [LARGE SCALE GENOMIC DNA]</scope>
    <source>
        <strain evidence="5 6">AMV1</strain>
    </source>
</reference>
<comment type="caution">
    <text evidence="5">The sequence shown here is derived from an EMBL/GenBank/DDBJ whole genome shotgun (WGS) entry which is preliminary data.</text>
</comment>
<dbReference type="AlphaFoldDB" id="V4RGM3"/>
<dbReference type="SUPFAM" id="SSF51735">
    <property type="entry name" value="NAD(P)-binding Rossmann-fold domains"/>
    <property type="match status" value="1"/>
</dbReference>
<keyword evidence="6" id="KW-1185">Reference proteome</keyword>